<evidence type="ECO:0000313" key="6">
    <source>
        <dbReference type="Proteomes" id="UP000306223"/>
    </source>
</evidence>
<dbReference type="Pfam" id="PF00795">
    <property type="entry name" value="CN_hydrolase"/>
    <property type="match status" value="1"/>
</dbReference>
<proteinExistence type="inferred from homology"/>
<dbReference type="RefSeq" id="WP_136855348.1">
    <property type="nucleotide sequence ID" value="NZ_SUNH01000005.1"/>
</dbReference>
<keyword evidence="2 5" id="KW-0378">Hydrolase</keyword>
<gene>
    <name evidence="5" type="ORF">FA740_03255</name>
</gene>
<dbReference type="GO" id="GO:0016811">
    <property type="term" value="F:hydrolase activity, acting on carbon-nitrogen (but not peptide) bonds, in linear amides"/>
    <property type="evidence" value="ECO:0007669"/>
    <property type="project" value="InterPro"/>
</dbReference>
<dbReference type="Proteomes" id="UP000306223">
    <property type="component" value="Unassembled WGS sequence"/>
</dbReference>
<evidence type="ECO:0000259" key="4">
    <source>
        <dbReference type="PROSITE" id="PS50263"/>
    </source>
</evidence>
<protein>
    <submittedName>
        <fullName evidence="5">Carbon-nitrogen hydrolase family protein</fullName>
    </submittedName>
</protein>
<dbReference type="InterPro" id="IPR036526">
    <property type="entry name" value="C-N_Hydrolase_sf"/>
</dbReference>
<reference evidence="5 6" key="1">
    <citation type="submission" date="2019-04" db="EMBL/GenBank/DDBJ databases">
        <authorList>
            <person name="Li J."/>
        </authorList>
    </citation>
    <scope>NUCLEOTIDE SEQUENCE [LARGE SCALE GENOMIC DNA]</scope>
    <source>
        <strain evidence="5 6">CCTCC AB2016182</strain>
    </source>
</reference>
<evidence type="ECO:0000256" key="2">
    <source>
        <dbReference type="ARBA" id="ARBA00022801"/>
    </source>
</evidence>
<organism evidence="5 6">
    <name type="scientific">Paracoccus hibiscisoli</name>
    <dbReference type="NCBI Taxonomy" id="2023261"/>
    <lineage>
        <taxon>Bacteria</taxon>
        <taxon>Pseudomonadati</taxon>
        <taxon>Pseudomonadota</taxon>
        <taxon>Alphaproteobacteria</taxon>
        <taxon>Rhodobacterales</taxon>
        <taxon>Paracoccaceae</taxon>
        <taxon>Paracoccus</taxon>
    </lineage>
</organism>
<comment type="similarity">
    <text evidence="1">Belongs to the carbon-nitrogen hydrolase superfamily. NIT1/NIT2 family.</text>
</comment>
<dbReference type="PANTHER" id="PTHR23088:SF27">
    <property type="entry name" value="DEAMINATED GLUTATHIONE AMIDASE"/>
    <property type="match status" value="1"/>
</dbReference>
<dbReference type="InterPro" id="IPR003010">
    <property type="entry name" value="C-N_Hydrolase"/>
</dbReference>
<keyword evidence="6" id="KW-1185">Reference proteome</keyword>
<dbReference type="EMBL" id="SUNH01000005">
    <property type="protein sequence ID" value="TJZ86623.1"/>
    <property type="molecule type" value="Genomic_DNA"/>
</dbReference>
<evidence type="ECO:0000313" key="5">
    <source>
        <dbReference type="EMBL" id="TJZ86623.1"/>
    </source>
</evidence>
<dbReference type="PROSITE" id="PS01227">
    <property type="entry name" value="UPF0012"/>
    <property type="match status" value="1"/>
</dbReference>
<dbReference type="AlphaFoldDB" id="A0A4U0QWL3"/>
<dbReference type="OrthoDB" id="9811121at2"/>
<dbReference type="PANTHER" id="PTHR23088">
    <property type="entry name" value="NITRILASE-RELATED"/>
    <property type="match status" value="1"/>
</dbReference>
<accession>A0A4U0QWL3</accession>
<dbReference type="Gene3D" id="3.60.110.10">
    <property type="entry name" value="Carbon-nitrogen hydrolase"/>
    <property type="match status" value="1"/>
</dbReference>
<sequence length="293" mass="31133">MRVGLVQLSVGDDPAANLGPTTDLIRQAAGQGAQLVLTPEATNLLSPDRARQAALLRPEADDPTLAALRAEARALDIWLLIGSLALATGDADGRFANRSLLIAPDGTIAARYDKLHMFDVTISDTESYRESAAYRPGDRAVIAPAAGTVLGLTICYDLRFPHLYRTLAQAGARVLTVPSAFNPVTGAAHWETLLRARAIETGCFVLAPAQCGRHAAPHSPDRPARRSHGHSLVVDPWGRVLADGGDQPGVTIVSLDLSAVDEARSRIPSLSHDRPFAAPDGHDDTPKHPRQDG</sequence>
<evidence type="ECO:0000256" key="1">
    <source>
        <dbReference type="ARBA" id="ARBA00010613"/>
    </source>
</evidence>
<evidence type="ECO:0000256" key="3">
    <source>
        <dbReference type="SAM" id="MobiDB-lite"/>
    </source>
</evidence>
<feature type="region of interest" description="Disordered" evidence="3">
    <location>
        <begin position="266"/>
        <end position="293"/>
    </location>
</feature>
<dbReference type="InterPro" id="IPR001110">
    <property type="entry name" value="UPF0012_CS"/>
</dbReference>
<dbReference type="CDD" id="cd07572">
    <property type="entry name" value="nit"/>
    <property type="match status" value="1"/>
</dbReference>
<name>A0A4U0QWL3_9RHOB</name>
<dbReference type="InterPro" id="IPR045254">
    <property type="entry name" value="Nit1/2_C-N_Hydrolase"/>
</dbReference>
<dbReference type="PROSITE" id="PS50263">
    <property type="entry name" value="CN_HYDROLASE"/>
    <property type="match status" value="1"/>
</dbReference>
<feature type="domain" description="CN hydrolase" evidence="4">
    <location>
        <begin position="1"/>
        <end position="257"/>
    </location>
</feature>
<dbReference type="SUPFAM" id="SSF56317">
    <property type="entry name" value="Carbon-nitrogen hydrolase"/>
    <property type="match status" value="1"/>
</dbReference>
<comment type="caution">
    <text evidence="5">The sequence shown here is derived from an EMBL/GenBank/DDBJ whole genome shotgun (WGS) entry which is preliminary data.</text>
</comment>